<dbReference type="GO" id="GO:0004168">
    <property type="term" value="F:dolichol kinase activity"/>
    <property type="evidence" value="ECO:0007669"/>
    <property type="project" value="UniProtKB-EC"/>
</dbReference>
<keyword evidence="7" id="KW-0256">Endoplasmic reticulum</keyword>
<keyword evidence="8 10" id="KW-1133">Transmembrane helix</keyword>
<reference evidence="11" key="1">
    <citation type="submission" date="2021-01" db="EMBL/GenBank/DDBJ databases">
        <authorList>
            <person name="Corre E."/>
            <person name="Pelletier E."/>
            <person name="Niang G."/>
            <person name="Scheremetjew M."/>
            <person name="Finn R."/>
            <person name="Kale V."/>
            <person name="Holt S."/>
            <person name="Cochrane G."/>
            <person name="Meng A."/>
            <person name="Brown T."/>
            <person name="Cohen L."/>
        </authorList>
    </citation>
    <scope>NUCLEOTIDE SEQUENCE</scope>
    <source>
        <strain evidence="11">CCMP3328</strain>
    </source>
</reference>
<dbReference type="AlphaFoldDB" id="A0A7R9ZLE3"/>
<feature type="transmembrane region" description="Helical" evidence="10">
    <location>
        <begin position="325"/>
        <end position="346"/>
    </location>
</feature>
<feature type="transmembrane region" description="Helical" evidence="10">
    <location>
        <begin position="418"/>
        <end position="436"/>
    </location>
</feature>
<evidence type="ECO:0000256" key="8">
    <source>
        <dbReference type="ARBA" id="ARBA00022989"/>
    </source>
</evidence>
<keyword evidence="5 10" id="KW-0812">Transmembrane</keyword>
<evidence type="ECO:0000256" key="9">
    <source>
        <dbReference type="ARBA" id="ARBA00023136"/>
    </source>
</evidence>
<dbReference type="EMBL" id="HBEF01006548">
    <property type="protein sequence ID" value="CAD8331961.1"/>
    <property type="molecule type" value="Transcribed_RNA"/>
</dbReference>
<keyword evidence="6" id="KW-0418">Kinase</keyword>
<feature type="transmembrane region" description="Helical" evidence="10">
    <location>
        <begin position="214"/>
        <end position="233"/>
    </location>
</feature>
<keyword evidence="9 10" id="KW-0472">Membrane</keyword>
<proteinExistence type="inferred from homology"/>
<evidence type="ECO:0000313" key="11">
    <source>
        <dbReference type="EMBL" id="CAD8331961.1"/>
    </source>
</evidence>
<protein>
    <recommendedName>
        <fullName evidence="3">dolichol kinase</fullName>
        <ecNumber evidence="3">2.7.1.108</ecNumber>
    </recommendedName>
</protein>
<organism evidence="11">
    <name type="scientific">Craspedostauros australis</name>
    <dbReference type="NCBI Taxonomy" id="1486917"/>
    <lineage>
        <taxon>Eukaryota</taxon>
        <taxon>Sar</taxon>
        <taxon>Stramenopiles</taxon>
        <taxon>Ochrophyta</taxon>
        <taxon>Bacillariophyta</taxon>
        <taxon>Bacillariophyceae</taxon>
        <taxon>Bacillariophycidae</taxon>
        <taxon>Naviculales</taxon>
        <taxon>Naviculaceae</taxon>
        <taxon>Craspedostauros</taxon>
    </lineage>
</organism>
<evidence type="ECO:0000256" key="6">
    <source>
        <dbReference type="ARBA" id="ARBA00022777"/>
    </source>
</evidence>
<gene>
    <name evidence="11" type="ORF">CAUS1442_LOCUS4060</name>
</gene>
<dbReference type="EC" id="2.7.1.108" evidence="3"/>
<comment type="similarity">
    <text evidence="2">Belongs to the polyprenol kinase family.</text>
</comment>
<comment type="subcellular location">
    <subcellularLocation>
        <location evidence="1">Endoplasmic reticulum membrane</location>
        <topology evidence="1">Multi-pass membrane protein</topology>
    </subcellularLocation>
</comment>
<dbReference type="GO" id="GO:0005789">
    <property type="term" value="C:endoplasmic reticulum membrane"/>
    <property type="evidence" value="ECO:0007669"/>
    <property type="project" value="UniProtKB-SubCell"/>
</dbReference>
<name>A0A7R9ZLE3_9STRA</name>
<dbReference type="InterPro" id="IPR032974">
    <property type="entry name" value="Polypren_kinase"/>
</dbReference>
<evidence type="ECO:0000256" key="3">
    <source>
        <dbReference type="ARBA" id="ARBA00012132"/>
    </source>
</evidence>
<evidence type="ECO:0000256" key="4">
    <source>
        <dbReference type="ARBA" id="ARBA00022679"/>
    </source>
</evidence>
<dbReference type="PANTHER" id="PTHR13205">
    <property type="entry name" value="TRANSMEMBRANE PROTEIN 15-RELATED"/>
    <property type="match status" value="1"/>
</dbReference>
<evidence type="ECO:0000256" key="7">
    <source>
        <dbReference type="ARBA" id="ARBA00022824"/>
    </source>
</evidence>
<feature type="transmembrane region" description="Helical" evidence="10">
    <location>
        <begin position="469"/>
        <end position="491"/>
    </location>
</feature>
<dbReference type="PANTHER" id="PTHR13205:SF15">
    <property type="entry name" value="DOLICHOL KINASE"/>
    <property type="match status" value="1"/>
</dbReference>
<feature type="transmembrane region" description="Helical" evidence="10">
    <location>
        <begin position="181"/>
        <end position="202"/>
    </location>
</feature>
<evidence type="ECO:0000256" key="1">
    <source>
        <dbReference type="ARBA" id="ARBA00004477"/>
    </source>
</evidence>
<evidence type="ECO:0000256" key="2">
    <source>
        <dbReference type="ARBA" id="ARBA00010794"/>
    </source>
</evidence>
<dbReference type="GO" id="GO:0043048">
    <property type="term" value="P:dolichyl monophosphate biosynthetic process"/>
    <property type="evidence" value="ECO:0007669"/>
    <property type="project" value="TreeGrafter"/>
</dbReference>
<feature type="transmembrane region" description="Helical" evidence="10">
    <location>
        <begin position="358"/>
        <end position="391"/>
    </location>
</feature>
<keyword evidence="4" id="KW-0808">Transferase</keyword>
<evidence type="ECO:0000256" key="5">
    <source>
        <dbReference type="ARBA" id="ARBA00022692"/>
    </source>
</evidence>
<evidence type="ECO:0000256" key="10">
    <source>
        <dbReference type="SAM" id="Phobius"/>
    </source>
</evidence>
<accession>A0A7R9ZLE3</accession>
<sequence>MPIACAGDHRSIGRRTMNKVIFANAGTFAWWGLAAISCCGNKLRAALRLLSLVIQQRADAGSSDSRLAELVLLPVVLEAVGHRGGGAQWSSYAALATLFATECSEATRWIGIVGFIIIIVMNHKTTNEESGEMNAMHIGRIAVILCGLHYVNRPRTTDATLRGMHKNERQRSSSDATQHRILATGACIVATEWFFTMILQPCIRGYRTEMRHTISSTGLIGCCCFTFFSYRFLRAYNPIVRMAMIVAGTFALLESVIRLQQSRLVGSQGTSDGMPNSMSVPVPFTSTATEGDIQQSWELELKSISWLIDFLLRDDAFNMPRYSAIIYWSIVLIVSSICVTSLQAAAGRTSITVRRKWFHLIAILLFAPTTYCFPQTLSLSYAIAIAVLVAVEEVRRDIPQIQAFFDRYLDTSKDASDGVLVSHIALVFGCAIPLWISECVHADGTAQSRGLSRSDEVGNSELLGQLHLLQLWGILCLGVGDSFGAVIGSMFGKHRWGRNRRTLEGSAAMWCSMVWVALFCVVDERWEQYRIVLVATSIVTVLEAFSTQVDNLILPLAGVSVILFLQR</sequence>